<evidence type="ECO:0000259" key="3">
    <source>
        <dbReference type="PROSITE" id="PS51737"/>
    </source>
</evidence>
<protein>
    <submittedName>
        <fullName evidence="4">Resolvase</fullName>
    </submittedName>
</protein>
<dbReference type="AlphaFoldDB" id="A0A916S5T6"/>
<proteinExistence type="predicted"/>
<dbReference type="EMBL" id="BMHH01000003">
    <property type="protein sequence ID" value="GGA84973.1"/>
    <property type="molecule type" value="Genomic_DNA"/>
</dbReference>
<dbReference type="SUPFAM" id="SSF53041">
    <property type="entry name" value="Resolvase-like"/>
    <property type="match status" value="1"/>
</dbReference>
<dbReference type="InterPro" id="IPR011109">
    <property type="entry name" value="DNA_bind_recombinase_dom"/>
</dbReference>
<gene>
    <name evidence="4" type="ORF">GCM10011491_10680</name>
</gene>
<dbReference type="Gene3D" id="3.90.1750.20">
    <property type="entry name" value="Putative Large Serine Recombinase, Chain B, Domain 2"/>
    <property type="match status" value="1"/>
</dbReference>
<feature type="domain" description="Resolvase/invertase-type recombinase catalytic" evidence="2">
    <location>
        <begin position="3"/>
        <end position="146"/>
    </location>
</feature>
<reference evidence="4" key="2">
    <citation type="submission" date="2020-09" db="EMBL/GenBank/DDBJ databases">
        <authorList>
            <person name="Sun Q."/>
            <person name="Zhou Y."/>
        </authorList>
    </citation>
    <scope>NUCLEOTIDE SEQUENCE</scope>
    <source>
        <strain evidence="4">CGMCC 1.15082</strain>
    </source>
</reference>
<dbReference type="InterPro" id="IPR025827">
    <property type="entry name" value="Zn_ribbon_recom_dom"/>
</dbReference>
<dbReference type="PANTHER" id="PTHR30461:SF23">
    <property type="entry name" value="DNA RECOMBINASE-RELATED"/>
    <property type="match status" value="1"/>
</dbReference>
<evidence type="ECO:0000259" key="2">
    <source>
        <dbReference type="PROSITE" id="PS51736"/>
    </source>
</evidence>
<keyword evidence="1" id="KW-0175">Coiled coil</keyword>
<evidence type="ECO:0000313" key="4">
    <source>
        <dbReference type="EMBL" id="GGA84973.1"/>
    </source>
</evidence>
<dbReference type="InterPro" id="IPR006119">
    <property type="entry name" value="Resolv_N"/>
</dbReference>
<comment type="caution">
    <text evidence="4">The sequence shown here is derived from an EMBL/GenBank/DDBJ whole genome shotgun (WGS) entry which is preliminary data.</text>
</comment>
<name>A0A916S5T6_9HYPH</name>
<evidence type="ECO:0000313" key="5">
    <source>
        <dbReference type="Proteomes" id="UP000646478"/>
    </source>
</evidence>
<dbReference type="PANTHER" id="PTHR30461">
    <property type="entry name" value="DNA-INVERTASE FROM LAMBDOID PROPHAGE"/>
    <property type="match status" value="1"/>
</dbReference>
<dbReference type="GO" id="GO:0003677">
    <property type="term" value="F:DNA binding"/>
    <property type="evidence" value="ECO:0007669"/>
    <property type="project" value="InterPro"/>
</dbReference>
<organism evidence="4 5">
    <name type="scientific">Brucella endophytica</name>
    <dbReference type="NCBI Taxonomy" id="1963359"/>
    <lineage>
        <taxon>Bacteria</taxon>
        <taxon>Pseudomonadati</taxon>
        <taxon>Pseudomonadota</taxon>
        <taxon>Alphaproteobacteria</taxon>
        <taxon>Hyphomicrobiales</taxon>
        <taxon>Brucellaceae</taxon>
        <taxon>Brucella/Ochrobactrum group</taxon>
        <taxon>Brucella</taxon>
    </lineage>
</organism>
<sequence length="602" mass="67309">MTRVALYARYSSDNQRDASIEDQLRQCRERAAREGWTVVDTYSDRAISGTSLIRSGIQSLLADAQAGRFDMVLSEALDRISRDQEDVAGVFKRLRFANVTIFTLSEGEIDELHVGLKGTMNALFLKDLALKTHRGIRGRVEAGKIGGGNAYGYRVVHQFDERGEPIRGEREIIEEQAEIVRRIFREYVAGKGPQRIASELNRDGVPSPTGKRWNDTTIRGNRIISSGILNCELYIGVIRWNRQKKLKNPDTGHFAYRLNPESEWIRSEAPELRIVPQELWDAAKARQDELTARYKTQIDASREGVKRSLAKNGALNATHRPRTLLSGLLFCGCCGGSYAGRGKDRYACTNHVLGNGCDNTRTVNRKVLEARVLNGLRERMMTPEIAAEAMRAYAEETNRLNRERRNSADATRRELTETTKAIAEIVRVIEQGGWHRALSDRLTELETKQDSLTARLANPPKDVPDIHPGIAETYRRRIERLIAALDHPDDAAEAAQALRTIIDRIVITPGPTRGDFPITLQGELGKILDWIERTGKPGYKPDTASARLLVSVKTGACPENLPRGNLVSTAIAYLFLLVDSRDKPKNDGLMDYSIESPLAEAS</sequence>
<dbReference type="Pfam" id="PF07508">
    <property type="entry name" value="Recombinase"/>
    <property type="match status" value="1"/>
</dbReference>
<dbReference type="Proteomes" id="UP000646478">
    <property type="component" value="Unassembled WGS sequence"/>
</dbReference>
<dbReference type="GO" id="GO:0000150">
    <property type="term" value="F:DNA strand exchange activity"/>
    <property type="evidence" value="ECO:0007669"/>
    <property type="project" value="InterPro"/>
</dbReference>
<dbReference type="InterPro" id="IPR050639">
    <property type="entry name" value="SSR_resolvase"/>
</dbReference>
<dbReference type="Pfam" id="PF13408">
    <property type="entry name" value="Zn_ribbon_recom"/>
    <property type="match status" value="1"/>
</dbReference>
<dbReference type="Pfam" id="PF00239">
    <property type="entry name" value="Resolvase"/>
    <property type="match status" value="1"/>
</dbReference>
<reference evidence="4" key="1">
    <citation type="journal article" date="2014" name="Int. J. Syst. Evol. Microbiol.">
        <title>Complete genome sequence of Corynebacterium casei LMG S-19264T (=DSM 44701T), isolated from a smear-ripened cheese.</title>
        <authorList>
            <consortium name="US DOE Joint Genome Institute (JGI-PGF)"/>
            <person name="Walter F."/>
            <person name="Albersmeier A."/>
            <person name="Kalinowski J."/>
            <person name="Ruckert C."/>
        </authorList>
    </citation>
    <scope>NUCLEOTIDE SEQUENCE</scope>
    <source>
        <strain evidence="4">CGMCC 1.15082</strain>
    </source>
</reference>
<dbReference type="Gene3D" id="3.40.50.1390">
    <property type="entry name" value="Resolvase, N-terminal catalytic domain"/>
    <property type="match status" value="1"/>
</dbReference>
<keyword evidence="5" id="KW-1185">Reference proteome</keyword>
<dbReference type="PROSITE" id="PS51736">
    <property type="entry name" value="RECOMBINASES_3"/>
    <property type="match status" value="1"/>
</dbReference>
<dbReference type="InterPro" id="IPR036162">
    <property type="entry name" value="Resolvase-like_N_sf"/>
</dbReference>
<accession>A0A916S5T6</accession>
<dbReference type="InterPro" id="IPR038109">
    <property type="entry name" value="DNA_bind_recomb_sf"/>
</dbReference>
<dbReference type="SMART" id="SM00857">
    <property type="entry name" value="Resolvase"/>
    <property type="match status" value="1"/>
</dbReference>
<dbReference type="CDD" id="cd00338">
    <property type="entry name" value="Ser_Recombinase"/>
    <property type="match status" value="1"/>
</dbReference>
<dbReference type="RefSeq" id="WP_188822215.1">
    <property type="nucleotide sequence ID" value="NZ_BMHH01000003.1"/>
</dbReference>
<dbReference type="PROSITE" id="PS51737">
    <property type="entry name" value="RECOMBINASE_DNA_BIND"/>
    <property type="match status" value="1"/>
</dbReference>
<feature type="coiled-coil region" evidence="1">
    <location>
        <begin position="386"/>
        <end position="455"/>
    </location>
</feature>
<evidence type="ECO:0000256" key="1">
    <source>
        <dbReference type="SAM" id="Coils"/>
    </source>
</evidence>
<feature type="domain" description="Recombinase" evidence="3">
    <location>
        <begin position="150"/>
        <end position="293"/>
    </location>
</feature>